<dbReference type="PIRSF" id="PIRSF000705">
    <property type="entry name" value="DNK"/>
    <property type="match status" value="1"/>
</dbReference>
<proteinExistence type="inferred from homology"/>
<dbReference type="InterPro" id="IPR050566">
    <property type="entry name" value="Deoxyribonucleoside_kinase"/>
</dbReference>
<dbReference type="CDD" id="cd01673">
    <property type="entry name" value="dNK"/>
    <property type="match status" value="1"/>
</dbReference>
<dbReference type="Proteomes" id="UP000515154">
    <property type="component" value="Linkage group LG5"/>
</dbReference>
<dbReference type="PANTHER" id="PTHR10513">
    <property type="entry name" value="DEOXYNUCLEOSIDE KINASE"/>
    <property type="match status" value="1"/>
</dbReference>
<dbReference type="GO" id="GO:0005739">
    <property type="term" value="C:mitochondrion"/>
    <property type="evidence" value="ECO:0007669"/>
    <property type="project" value="TreeGrafter"/>
</dbReference>
<keyword evidence="2" id="KW-1185">Reference proteome</keyword>
<dbReference type="AlphaFoldDB" id="A0A6P7SFB4"/>
<evidence type="ECO:0000256" key="1">
    <source>
        <dbReference type="ARBA" id="ARBA00007420"/>
    </source>
</evidence>
<dbReference type="Pfam" id="PF01712">
    <property type="entry name" value="dNK"/>
    <property type="match status" value="1"/>
</dbReference>
<dbReference type="InterPro" id="IPR002624">
    <property type="entry name" value="DCK/DGK"/>
</dbReference>
<evidence type="ECO:0000313" key="2">
    <source>
        <dbReference type="Proteomes" id="UP000515154"/>
    </source>
</evidence>
<sequence length="252" mass="30030">MFRVGNFRNLPYFCLQFYRKQDKILHRKNCSALKEVKNFPKQIMVSVEGNIGCGKTTLLNYFDQFDNVETMQEPIEQWINVDGHNSLEQLYQDPSRWSFTFNSHALLTRVDLHTRPQTKTVRMLERSVFSTYHCFIRNNFLSKDLNGLEFAVLKRWFQWLIQKHNLGLDQIVYLKADPHLCFERLKKRCRKEEDPVPVSLLENLHKIHEEWLIKQSYGPLPAPVKVIDTNLHLEKLFNVYEEEKSQILCRAL</sequence>
<dbReference type="Gene3D" id="3.40.50.300">
    <property type="entry name" value="P-loop containing nucleotide triphosphate hydrolases"/>
    <property type="match status" value="1"/>
</dbReference>
<dbReference type="SUPFAM" id="SSF52540">
    <property type="entry name" value="P-loop containing nucleoside triphosphate hydrolases"/>
    <property type="match status" value="1"/>
</dbReference>
<dbReference type="KEGG" id="osn:115212333"/>
<protein>
    <submittedName>
        <fullName evidence="3">Thymidine kinase 2, mitochondrial-like isoform X1</fullName>
    </submittedName>
</protein>
<dbReference type="RefSeq" id="XP_029637057.1">
    <property type="nucleotide sequence ID" value="XM_029781197.2"/>
</dbReference>
<organism evidence="2 3">
    <name type="scientific">Octopus sinensis</name>
    <name type="common">East Asian common octopus</name>
    <dbReference type="NCBI Taxonomy" id="2607531"/>
    <lineage>
        <taxon>Eukaryota</taxon>
        <taxon>Metazoa</taxon>
        <taxon>Spiralia</taxon>
        <taxon>Lophotrochozoa</taxon>
        <taxon>Mollusca</taxon>
        <taxon>Cephalopoda</taxon>
        <taxon>Coleoidea</taxon>
        <taxon>Octopodiformes</taxon>
        <taxon>Octopoda</taxon>
        <taxon>Incirrata</taxon>
        <taxon>Octopodidae</taxon>
        <taxon>Octopus</taxon>
    </lineage>
</organism>
<dbReference type="InterPro" id="IPR031314">
    <property type="entry name" value="DNK_dom"/>
</dbReference>
<gene>
    <name evidence="3" type="primary">LOC115212333</name>
</gene>
<dbReference type="InterPro" id="IPR027417">
    <property type="entry name" value="P-loop_NTPase"/>
</dbReference>
<dbReference type="GO" id="GO:0019136">
    <property type="term" value="F:deoxynucleoside kinase activity"/>
    <property type="evidence" value="ECO:0007669"/>
    <property type="project" value="InterPro"/>
</dbReference>
<comment type="similarity">
    <text evidence="1">Belongs to the DCK/DGK family.</text>
</comment>
<accession>A0A6P7SFB4</accession>
<evidence type="ECO:0000313" key="3">
    <source>
        <dbReference type="RefSeq" id="XP_029637057.1"/>
    </source>
</evidence>
<dbReference type="PANTHER" id="PTHR10513:SF24">
    <property type="entry name" value="THYMIDINE KINASE 2, MITOCHONDRIAL"/>
    <property type="match status" value="1"/>
</dbReference>
<name>A0A6P7SFB4_9MOLL</name>
<reference evidence="3" key="1">
    <citation type="submission" date="2025-08" db="UniProtKB">
        <authorList>
            <consortium name="RefSeq"/>
        </authorList>
    </citation>
    <scope>IDENTIFICATION</scope>
</reference>
<dbReference type="GO" id="GO:0005524">
    <property type="term" value="F:ATP binding"/>
    <property type="evidence" value="ECO:0007669"/>
    <property type="project" value="UniProtKB-KW"/>
</dbReference>